<dbReference type="SUPFAM" id="SSF140490">
    <property type="entry name" value="Nqo1C-terminal domain-like"/>
    <property type="match status" value="1"/>
</dbReference>
<keyword evidence="4" id="KW-0408">Iron</keyword>
<dbReference type="Pfam" id="PF01512">
    <property type="entry name" value="Complex1_51K"/>
    <property type="match status" value="1"/>
</dbReference>
<accession>A0A9E2F0T9</accession>
<dbReference type="InterPro" id="IPR036188">
    <property type="entry name" value="FAD/NAD-bd_sf"/>
</dbReference>
<dbReference type="GO" id="GO:0008137">
    <property type="term" value="F:NADH dehydrogenase (ubiquinone) activity"/>
    <property type="evidence" value="ECO:0007669"/>
    <property type="project" value="InterPro"/>
</dbReference>
<dbReference type="FunFam" id="1.20.1440.230:FF:000001">
    <property type="entry name" value="Mitochondrial NADH dehydrogenase flavoprotein 1"/>
    <property type="match status" value="1"/>
</dbReference>
<dbReference type="CDD" id="cd02980">
    <property type="entry name" value="TRX_Fd_family"/>
    <property type="match status" value="1"/>
</dbReference>
<evidence type="ECO:0000256" key="3">
    <source>
        <dbReference type="ARBA" id="ARBA00022723"/>
    </source>
</evidence>
<dbReference type="InterPro" id="IPR037207">
    <property type="entry name" value="Nuop51_4Fe4S-bd_sf"/>
</dbReference>
<keyword evidence="2" id="KW-0004">4Fe-4S</keyword>
<dbReference type="InterPro" id="IPR036249">
    <property type="entry name" value="Thioredoxin-like_sf"/>
</dbReference>
<protein>
    <submittedName>
        <fullName evidence="7">NADP-reducing hydrogenase subunit HndC</fullName>
        <ecNumber evidence="7">1.12.1.3</ecNumber>
    </submittedName>
</protein>
<keyword evidence="7" id="KW-0560">Oxidoreductase</keyword>
<keyword evidence="3" id="KW-0479">Metal-binding</keyword>
<organism evidence="7 8">
    <name type="scientific">Psychracetigena formicireducens</name>
    <dbReference type="NCBI Taxonomy" id="2986056"/>
    <lineage>
        <taxon>Bacteria</taxon>
        <taxon>Bacillati</taxon>
        <taxon>Candidatus Lithacetigenota</taxon>
        <taxon>Candidatus Psychracetigena</taxon>
    </lineage>
</organism>
<dbReference type="Gene3D" id="3.40.30.10">
    <property type="entry name" value="Glutaredoxin"/>
    <property type="match status" value="1"/>
</dbReference>
<gene>
    <name evidence="7" type="primary">hndC_3</name>
    <name evidence="7" type="ORF">DDT42_00597</name>
</gene>
<dbReference type="Proteomes" id="UP000811545">
    <property type="component" value="Unassembled WGS sequence"/>
</dbReference>
<dbReference type="SUPFAM" id="SSF142019">
    <property type="entry name" value="Nqo1 FMN-binding domain-like"/>
    <property type="match status" value="1"/>
</dbReference>
<dbReference type="GO" id="GO:0046872">
    <property type="term" value="F:metal ion binding"/>
    <property type="evidence" value="ECO:0007669"/>
    <property type="project" value="UniProtKB-KW"/>
</dbReference>
<dbReference type="Pfam" id="PF10531">
    <property type="entry name" value="SLBB"/>
    <property type="match status" value="1"/>
</dbReference>
<dbReference type="EMBL" id="QLTW01000020">
    <property type="protein sequence ID" value="MBT9144749.1"/>
    <property type="molecule type" value="Genomic_DNA"/>
</dbReference>
<dbReference type="Gene3D" id="1.20.1440.230">
    <property type="entry name" value="NADH-ubiquinone oxidoreductase 51kDa subunit, iron-sulphur binding domain"/>
    <property type="match status" value="1"/>
</dbReference>
<dbReference type="Gene3D" id="3.40.50.11540">
    <property type="entry name" value="NADH-ubiquinone oxidoreductase 51kDa subunit"/>
    <property type="match status" value="1"/>
</dbReference>
<feature type="domain" description="NADH-ubiquinone oxidoreductase 51kDa subunit iron-sulphur binding" evidence="6">
    <location>
        <begin position="440"/>
        <end position="485"/>
    </location>
</feature>
<proteinExistence type="inferred from homology"/>
<dbReference type="Pfam" id="PF07992">
    <property type="entry name" value="Pyr_redox_2"/>
    <property type="match status" value="1"/>
</dbReference>
<dbReference type="InterPro" id="IPR028261">
    <property type="entry name" value="DPD_II"/>
</dbReference>
<dbReference type="NCBIfam" id="NF010120">
    <property type="entry name" value="PRK13596.1"/>
    <property type="match status" value="1"/>
</dbReference>
<dbReference type="SMART" id="SM00928">
    <property type="entry name" value="NADH_4Fe-4S"/>
    <property type="match status" value="1"/>
</dbReference>
<comment type="similarity">
    <text evidence="1">Belongs to the complex I 51 kDa subunit family.</text>
</comment>
<name>A0A9E2F0T9_PSYF1</name>
<dbReference type="SUPFAM" id="SSF52833">
    <property type="entry name" value="Thioredoxin-like"/>
    <property type="match status" value="1"/>
</dbReference>
<sequence>MKLFRIHALVCAGTGCISSGSKKLEEALIEQLQSYNLSDEVQVIETGCRGACEQGPLVLIYPEGVIYRKVTTEDVKDIVEEHFLKGRLVERLLFTEPGKDQVIPTIDEVPFFKKQARFVLQNCGTIDPYKIEEYIARDGYFALAKALYEMSPEQVIEEIKTSGLRGRGGAGFPTGVKWEFCREADGSPKYIICNADEGDPGAFMDRSILEGSSYSVIEGMTIAAYAIGATKGYVYVRAEYPLAIERLEWAIKEAKNKGLLGSDILGSGFNFDIEIRIGAGAFVCGEETALLASIEGKRGEPRPRPPYPAQKGLWDKPTIINNVETLANIPLIIFHGYQWFRNMGTEKSPGTKVFALAGKVNNSGLVEIPMGLPLKDVIYEIGGGIPKGEKFKAALTGGPSGGVIPSHMINTPLDFESLAAIGAIMGSGGLIILDRSSCMVDLAKFFLTFTADESCGKCPPCRVGTHELLKILKRITHGQGTLEDLDLIESIGLMVKQASLCGLGQTAPNPVLSTLKHFRQEYETHIIDKRCPAGVCNSLMISPCENECPINLNVPAYLQLCLEGKIFDAYSVIMEENPLPAICGRVCHRPCEEVCRRNQVDASVAIDDVKRYIVDYIYSHWDEYQAYVKDKGIKKLAPNNHRVAIVGSGPAGLTAAFFLAKLGYKVTIFEAKNEAGGMLRYAIPDYRLPKEILKKEIKNITDLGVEIKLNTKVGKDISLEQLKREGYEAVLVAIGAAKGQTLKIDGSELKGVWSGLEFLDKVNSNEKITIGEKVVVIGGGNVAIDAARSSLRLGAREVTILYRREKEDMPADHREIEEAEHEGINFILLGAPTAIVGKDDKVIAIKYAKMTLGYFDDNGRRVPTSTNEEELKYCDTVILAVGQSIETEGLLRETGIQLTRNGQVIVNQHTLESSIPMVYAGGDVVTGPATVSGSMSQGKWFARTIDAYFNGGEDRLSQLKTVYDFALVIPPEEEVSVKRQEPGMLSSTKRISNFKEVVKSFNFEQVITECGRCLRCDVKEVTDEE</sequence>
<dbReference type="SUPFAM" id="SSF51971">
    <property type="entry name" value="Nucleotide-binding domain"/>
    <property type="match status" value="2"/>
</dbReference>
<dbReference type="SUPFAM" id="SSF142984">
    <property type="entry name" value="Nqo1 middle domain-like"/>
    <property type="match status" value="1"/>
</dbReference>
<dbReference type="GO" id="GO:0051539">
    <property type="term" value="F:4 iron, 4 sulfur cluster binding"/>
    <property type="evidence" value="ECO:0007669"/>
    <property type="project" value="UniProtKB-KW"/>
</dbReference>
<dbReference type="Pfam" id="PF14691">
    <property type="entry name" value="Fer4_20"/>
    <property type="match status" value="1"/>
</dbReference>
<dbReference type="PROSITE" id="PS00645">
    <property type="entry name" value="COMPLEX1_51K_2"/>
    <property type="match status" value="1"/>
</dbReference>
<dbReference type="EC" id="1.12.1.3" evidence="7"/>
<dbReference type="InterPro" id="IPR019554">
    <property type="entry name" value="Soluble_ligand-bd"/>
</dbReference>
<dbReference type="InterPro" id="IPR023753">
    <property type="entry name" value="FAD/NAD-binding_dom"/>
</dbReference>
<keyword evidence="5" id="KW-0411">Iron-sulfur</keyword>
<dbReference type="Pfam" id="PF01257">
    <property type="entry name" value="2Fe-2S_thioredx"/>
    <property type="match status" value="1"/>
</dbReference>
<dbReference type="InterPro" id="IPR037225">
    <property type="entry name" value="Nuo51_FMN-bd_sf"/>
</dbReference>
<dbReference type="Pfam" id="PF10589">
    <property type="entry name" value="NADH_4Fe-4S"/>
    <property type="match status" value="1"/>
</dbReference>
<dbReference type="PRINTS" id="PR00419">
    <property type="entry name" value="ADXRDTASE"/>
</dbReference>
<dbReference type="InterPro" id="IPR019575">
    <property type="entry name" value="Nuop51_4Fe4S-bd"/>
</dbReference>
<dbReference type="PANTHER" id="PTHR43578">
    <property type="entry name" value="NADH-QUINONE OXIDOREDUCTASE SUBUNIT F"/>
    <property type="match status" value="1"/>
</dbReference>
<dbReference type="FunFam" id="3.40.50.11540:FF:000001">
    <property type="entry name" value="NADH dehydrogenase [ubiquinone] flavoprotein 1, mitochondrial"/>
    <property type="match status" value="1"/>
</dbReference>
<dbReference type="AlphaFoldDB" id="A0A9E2F0T9"/>
<evidence type="ECO:0000256" key="4">
    <source>
        <dbReference type="ARBA" id="ARBA00023004"/>
    </source>
</evidence>
<dbReference type="InterPro" id="IPR011538">
    <property type="entry name" value="Nuo51_FMN-bd"/>
</dbReference>
<evidence type="ECO:0000313" key="8">
    <source>
        <dbReference type="Proteomes" id="UP000811545"/>
    </source>
</evidence>
<dbReference type="SUPFAM" id="SSF46548">
    <property type="entry name" value="alpha-helical ferredoxin"/>
    <property type="match status" value="1"/>
</dbReference>
<reference evidence="7 8" key="1">
    <citation type="journal article" date="2021" name="bioRxiv">
        <title>Unique metabolic strategies in Hadean analogues reveal hints for primordial physiology.</title>
        <authorList>
            <person name="Nobu M.K."/>
            <person name="Nakai R."/>
            <person name="Tamazawa S."/>
            <person name="Mori H."/>
            <person name="Toyoda A."/>
            <person name="Ijiri A."/>
            <person name="Suzuki S."/>
            <person name="Kurokawa K."/>
            <person name="Kamagata Y."/>
            <person name="Tamaki H."/>
        </authorList>
    </citation>
    <scope>NUCLEOTIDE SEQUENCE [LARGE SCALE GENOMIC DNA]</scope>
    <source>
        <strain evidence="7">BS525</strain>
    </source>
</reference>
<dbReference type="Gene3D" id="6.10.250.1450">
    <property type="match status" value="1"/>
</dbReference>
<dbReference type="PANTHER" id="PTHR43578:SF3">
    <property type="entry name" value="NADH-QUINONE OXIDOREDUCTASE SUBUNIT F"/>
    <property type="match status" value="1"/>
</dbReference>
<dbReference type="PROSITE" id="PS51257">
    <property type="entry name" value="PROKAR_LIPOPROTEIN"/>
    <property type="match status" value="1"/>
</dbReference>
<evidence type="ECO:0000313" key="7">
    <source>
        <dbReference type="EMBL" id="MBT9144749.1"/>
    </source>
</evidence>
<dbReference type="GO" id="GO:0010181">
    <property type="term" value="F:FMN binding"/>
    <property type="evidence" value="ECO:0007669"/>
    <property type="project" value="InterPro"/>
</dbReference>
<evidence type="ECO:0000256" key="1">
    <source>
        <dbReference type="ARBA" id="ARBA00007523"/>
    </source>
</evidence>
<evidence type="ECO:0000256" key="5">
    <source>
        <dbReference type="ARBA" id="ARBA00023014"/>
    </source>
</evidence>
<dbReference type="GO" id="GO:0050583">
    <property type="term" value="F:hydrogen dehydrogenase (NADP+) activity"/>
    <property type="evidence" value="ECO:0007669"/>
    <property type="project" value="UniProtKB-EC"/>
</dbReference>
<evidence type="ECO:0000256" key="2">
    <source>
        <dbReference type="ARBA" id="ARBA00022485"/>
    </source>
</evidence>
<evidence type="ECO:0000259" key="6">
    <source>
        <dbReference type="SMART" id="SM00928"/>
    </source>
</evidence>
<comment type="caution">
    <text evidence="7">The sequence shown here is derived from an EMBL/GenBank/DDBJ whole genome shotgun (WGS) entry which is preliminary data.</text>
</comment>
<dbReference type="Gene3D" id="3.10.20.600">
    <property type="match status" value="1"/>
</dbReference>
<dbReference type="InterPro" id="IPR001949">
    <property type="entry name" value="NADH-UbQ_OxRdtase_51kDa_CS"/>
</dbReference>
<dbReference type="Gene3D" id="3.50.50.60">
    <property type="entry name" value="FAD/NAD(P)-binding domain"/>
    <property type="match status" value="2"/>
</dbReference>